<comment type="caution">
    <text evidence="2">The sequence shown here is derived from an EMBL/GenBank/DDBJ whole genome shotgun (WGS) entry which is preliminary data.</text>
</comment>
<organism evidence="2 3">
    <name type="scientific">Antrihabitans spumae</name>
    <dbReference type="NCBI Taxonomy" id="3373370"/>
    <lineage>
        <taxon>Bacteria</taxon>
        <taxon>Bacillati</taxon>
        <taxon>Actinomycetota</taxon>
        <taxon>Actinomycetes</taxon>
        <taxon>Mycobacteriales</taxon>
        <taxon>Nocardiaceae</taxon>
        <taxon>Antrihabitans</taxon>
    </lineage>
</organism>
<evidence type="ECO:0000313" key="1">
    <source>
        <dbReference type="EMBL" id="MFH5232487.1"/>
    </source>
</evidence>
<dbReference type="Proteomes" id="UP001609219">
    <property type="component" value="Unassembled WGS sequence"/>
</dbReference>
<dbReference type="RefSeq" id="WP_395126678.1">
    <property type="nucleotide sequence ID" value="NZ_JBIMSN010000152.1"/>
</dbReference>
<proteinExistence type="predicted"/>
<name>A0ABW7KY78_9NOCA</name>
<evidence type="ECO:0000313" key="4">
    <source>
        <dbReference type="Proteomes" id="UP001609219"/>
    </source>
</evidence>
<evidence type="ECO:0000313" key="2">
    <source>
        <dbReference type="EMBL" id="MFH5246017.1"/>
    </source>
</evidence>
<keyword evidence="4" id="KW-1185">Reference proteome</keyword>
<dbReference type="EMBL" id="JBIMSN010000152">
    <property type="protein sequence ID" value="MFH5232487.1"/>
    <property type="molecule type" value="Genomic_DNA"/>
</dbReference>
<reference evidence="3 4" key="1">
    <citation type="submission" date="2024-10" db="EMBL/GenBank/DDBJ databases">
        <authorList>
            <person name="Riesco R."/>
        </authorList>
    </citation>
    <scope>NUCLEOTIDE SEQUENCE [LARGE SCALE GENOMIC DNA]</scope>
    <source>
        <strain evidence="2 3">NCIMB 15448</strain>
        <strain evidence="1 4">NCIMB 15450</strain>
    </source>
</reference>
<evidence type="ECO:0008006" key="5">
    <source>
        <dbReference type="Google" id="ProtNLM"/>
    </source>
</evidence>
<dbReference type="EMBL" id="JBIMSP010000124">
    <property type="protein sequence ID" value="MFH5246017.1"/>
    <property type="molecule type" value="Genomic_DNA"/>
</dbReference>
<sequence>MPSFHGLSTAQLAASFRRLLLDASAAFLIDDRYVNQEVIQLVVGSRETADHRRFVSSDTTYERIAAHFRVGVRRAQQILRNEIAPAIFKALQDFTNSPNVRADTLWRDCRISLAARPHDDPNLYVLRAVMEFQSSVMDVIVAITDAEEDADRLCAECPNITEILVPSRGMAAFPYLTYAPDSNAERFVKATAVKMNESEISELLGEAAFKYDAEYYRFVVNTDAKEVRYRLILDQELSVRTHCFWSVPRRIHLQRLDIDFSGFPNSALHEFSVVPRLGGGIRTDSDQLTKTFKVIGPKWVLPGQSVIVNWSEHP</sequence>
<evidence type="ECO:0000313" key="3">
    <source>
        <dbReference type="Proteomes" id="UP001609176"/>
    </source>
</evidence>
<gene>
    <name evidence="2" type="ORF">ACHIPV_29770</name>
    <name evidence="1" type="ORF">ACHIRB_28570</name>
</gene>
<accession>A0ABW7KY78</accession>
<protein>
    <recommendedName>
        <fullName evidence="5">RNA polymerase sigma-70 region 4 domain-containing protein</fullName>
    </recommendedName>
</protein>
<dbReference type="Proteomes" id="UP001609176">
    <property type="component" value="Unassembled WGS sequence"/>
</dbReference>